<protein>
    <submittedName>
        <fullName evidence="1">Uncharacterized protein</fullName>
    </submittedName>
</protein>
<dbReference type="Proteomes" id="UP000554286">
    <property type="component" value="Unassembled WGS sequence"/>
</dbReference>
<gene>
    <name evidence="1" type="ORF">GGD89_003437</name>
</gene>
<sequence>MTRPAMDPRDALMNLVLVAVSRALVTLAPARVGATPTPDGPPDAEALVRLYYEIGGDHAALMTAISRLRFIDHEAGS</sequence>
<proteinExistence type="predicted"/>
<reference evidence="1 2" key="1">
    <citation type="submission" date="2020-08" db="EMBL/GenBank/DDBJ databases">
        <title>Genome sequencing of Purple Non-Sulfur Bacteria from various extreme environments.</title>
        <authorList>
            <person name="Mayer M."/>
        </authorList>
    </citation>
    <scope>NUCLEOTIDE SEQUENCE [LARGE SCALE GENOMIC DNA]</scope>
    <source>
        <strain evidence="1 2">JA131</strain>
    </source>
</reference>
<accession>A0A7W6RG26</accession>
<organism evidence="1 2">
    <name type="scientific">Roseospira visakhapatnamensis</name>
    <dbReference type="NCBI Taxonomy" id="390880"/>
    <lineage>
        <taxon>Bacteria</taxon>
        <taxon>Pseudomonadati</taxon>
        <taxon>Pseudomonadota</taxon>
        <taxon>Alphaproteobacteria</taxon>
        <taxon>Rhodospirillales</taxon>
        <taxon>Rhodospirillaceae</taxon>
        <taxon>Roseospira</taxon>
    </lineage>
</organism>
<evidence type="ECO:0000313" key="2">
    <source>
        <dbReference type="Proteomes" id="UP000554286"/>
    </source>
</evidence>
<dbReference type="RefSeq" id="WP_184047801.1">
    <property type="nucleotide sequence ID" value="NZ_JACIGK010000034.1"/>
</dbReference>
<dbReference type="EMBL" id="JACIGK010000034">
    <property type="protein sequence ID" value="MBB4267787.1"/>
    <property type="molecule type" value="Genomic_DNA"/>
</dbReference>
<dbReference type="AlphaFoldDB" id="A0A7W6RG26"/>
<keyword evidence="2" id="KW-1185">Reference proteome</keyword>
<name>A0A7W6RG26_9PROT</name>
<evidence type="ECO:0000313" key="1">
    <source>
        <dbReference type="EMBL" id="MBB4267787.1"/>
    </source>
</evidence>
<comment type="caution">
    <text evidence="1">The sequence shown here is derived from an EMBL/GenBank/DDBJ whole genome shotgun (WGS) entry which is preliminary data.</text>
</comment>